<organism evidence="2 3">
    <name type="scientific">Engystomops pustulosus</name>
    <name type="common">Tungara frog</name>
    <name type="synonym">Physalaemus pustulosus</name>
    <dbReference type="NCBI Taxonomy" id="76066"/>
    <lineage>
        <taxon>Eukaryota</taxon>
        <taxon>Metazoa</taxon>
        <taxon>Chordata</taxon>
        <taxon>Craniata</taxon>
        <taxon>Vertebrata</taxon>
        <taxon>Euteleostomi</taxon>
        <taxon>Amphibia</taxon>
        <taxon>Batrachia</taxon>
        <taxon>Anura</taxon>
        <taxon>Neobatrachia</taxon>
        <taxon>Hyloidea</taxon>
        <taxon>Leptodactylidae</taxon>
        <taxon>Leiuperinae</taxon>
        <taxon>Engystomops</taxon>
    </lineage>
</organism>
<reference evidence="2" key="1">
    <citation type="thesis" date="2020" institute="ProQuest LLC" country="789 East Eisenhower Parkway, Ann Arbor, MI, USA">
        <title>Comparative Genomics and Chromosome Evolution.</title>
        <authorList>
            <person name="Mudd A.B."/>
        </authorList>
    </citation>
    <scope>NUCLEOTIDE SEQUENCE</scope>
    <source>
        <strain evidence="2">237g6f4</strain>
        <tissue evidence="2">Blood</tissue>
    </source>
</reference>
<comment type="caution">
    <text evidence="2">The sequence shown here is derived from an EMBL/GenBank/DDBJ whole genome shotgun (WGS) entry which is preliminary data.</text>
</comment>
<protein>
    <submittedName>
        <fullName evidence="2">Uncharacterized protein</fullName>
    </submittedName>
</protein>
<name>A0AAV6ZLS9_ENGPU</name>
<evidence type="ECO:0000313" key="2">
    <source>
        <dbReference type="EMBL" id="KAG8548474.1"/>
    </source>
</evidence>
<keyword evidence="1" id="KW-0812">Transmembrane</keyword>
<keyword evidence="3" id="KW-1185">Reference proteome</keyword>
<dbReference type="InterPro" id="IPR045860">
    <property type="entry name" value="Snake_toxin-like_sf"/>
</dbReference>
<dbReference type="AlphaFoldDB" id="A0AAV6ZLS9"/>
<gene>
    <name evidence="2" type="ORF">GDO81_025271</name>
</gene>
<evidence type="ECO:0000313" key="3">
    <source>
        <dbReference type="Proteomes" id="UP000824782"/>
    </source>
</evidence>
<keyword evidence="1" id="KW-1133">Transmembrane helix</keyword>
<dbReference type="EMBL" id="WNYA01000401">
    <property type="protein sequence ID" value="KAG8548474.1"/>
    <property type="molecule type" value="Genomic_DNA"/>
</dbReference>
<evidence type="ECO:0000256" key="1">
    <source>
        <dbReference type="SAM" id="Phobius"/>
    </source>
</evidence>
<dbReference type="Gene3D" id="2.10.60.10">
    <property type="entry name" value="CD59"/>
    <property type="match status" value="1"/>
</dbReference>
<accession>A0AAV6ZLS9</accession>
<proteinExistence type="predicted"/>
<dbReference type="Proteomes" id="UP000824782">
    <property type="component" value="Unassembled WGS sequence"/>
</dbReference>
<keyword evidence="1" id="KW-0472">Membrane</keyword>
<feature type="transmembrane region" description="Helical" evidence="1">
    <location>
        <begin position="71"/>
        <end position="88"/>
    </location>
</feature>
<sequence length="93" mass="10020">MCEATGNITCNGQETKCVTYSQTCAGEASVYRGCGTPSLCDLQQYTASIMGVTVQHSFTCGNHGIRSSSLTPAWILTAVICVILLNHWNMKKI</sequence>